<keyword evidence="4" id="KW-0068">Autocatalytic cleavage</keyword>
<keyword evidence="1" id="KW-0547">Nucleotide-binding</keyword>
<dbReference type="PROSITE" id="PS50819">
    <property type="entry name" value="INTEIN_ENDONUCLEASE"/>
    <property type="match status" value="1"/>
</dbReference>
<dbReference type="PROSITE" id="PS51192">
    <property type="entry name" value="HELICASE_ATP_BIND_1"/>
    <property type="match status" value="1"/>
</dbReference>
<dbReference type="PANTHER" id="PTHR11274">
    <property type="entry name" value="RAD25/XP-B DNA REPAIR HELICASE"/>
    <property type="match status" value="1"/>
</dbReference>
<dbReference type="Pfam" id="PF05204">
    <property type="entry name" value="Hom_end"/>
    <property type="match status" value="1"/>
</dbReference>
<dbReference type="Gene3D" id="2.170.16.10">
    <property type="entry name" value="Hedgehog/Intein (Hint) domain"/>
    <property type="match status" value="1"/>
</dbReference>
<dbReference type="InterPro" id="IPR007868">
    <property type="entry name" value="Hom_end_hint"/>
</dbReference>
<dbReference type="InterPro" id="IPR027417">
    <property type="entry name" value="P-loop_NTPase"/>
</dbReference>
<evidence type="ECO:0000256" key="5">
    <source>
        <dbReference type="ARBA" id="ARBA00022840"/>
    </source>
</evidence>
<dbReference type="GO" id="GO:0005524">
    <property type="term" value="F:ATP binding"/>
    <property type="evidence" value="ECO:0007669"/>
    <property type="project" value="UniProtKB-KW"/>
</dbReference>
<evidence type="ECO:0000259" key="8">
    <source>
        <dbReference type="PROSITE" id="PS51192"/>
    </source>
</evidence>
<dbReference type="Pfam" id="PF04851">
    <property type="entry name" value="ResIII"/>
    <property type="match status" value="1"/>
</dbReference>
<evidence type="ECO:0000259" key="7">
    <source>
        <dbReference type="PROSITE" id="PS50819"/>
    </source>
</evidence>
<dbReference type="GO" id="GO:0004386">
    <property type="term" value="F:helicase activity"/>
    <property type="evidence" value="ECO:0007669"/>
    <property type="project" value="UniProtKB-KW"/>
</dbReference>
<dbReference type="InterPro" id="IPR004042">
    <property type="entry name" value="Intein_endonuc_central"/>
</dbReference>
<dbReference type="SMART" id="SM00487">
    <property type="entry name" value="DEXDc"/>
    <property type="match status" value="1"/>
</dbReference>
<dbReference type="GO" id="GO:0003677">
    <property type="term" value="F:DNA binding"/>
    <property type="evidence" value="ECO:0007669"/>
    <property type="project" value="InterPro"/>
</dbReference>
<dbReference type="InterPro" id="IPR050615">
    <property type="entry name" value="ATP-dep_DNA_Helicase"/>
</dbReference>
<evidence type="ECO:0000256" key="4">
    <source>
        <dbReference type="ARBA" id="ARBA00022813"/>
    </source>
</evidence>
<dbReference type="Pfam" id="PF05203">
    <property type="entry name" value="Hom_end_hint"/>
    <property type="match status" value="1"/>
</dbReference>
<evidence type="ECO:0000256" key="1">
    <source>
        <dbReference type="ARBA" id="ARBA00022741"/>
    </source>
</evidence>
<feature type="domain" description="DOD-type homing endonuclease" evidence="7">
    <location>
        <begin position="264"/>
        <end position="391"/>
    </location>
</feature>
<keyword evidence="6" id="KW-0651">Protein splicing</keyword>
<protein>
    <recommendedName>
        <fullName evidence="10">DOD-type homing endonuclease domain-containing protein</fullName>
    </recommendedName>
</protein>
<dbReference type="InterPro" id="IPR006935">
    <property type="entry name" value="Helicase/UvrB_N"/>
</dbReference>
<keyword evidence="3" id="KW-0347">Helicase</keyword>
<dbReference type="PANTHER" id="PTHR11274:SF0">
    <property type="entry name" value="GENERAL TRANSCRIPTION AND DNA REPAIR FACTOR IIH HELICASE SUBUNIT XPB"/>
    <property type="match status" value="1"/>
</dbReference>
<sequence length="854" mass="97350">MTDEINETYFPKTLNTYLGQKGYTILKKELNVEQQHALRKDLVAKPFTQGAPSGANAQAITFPIYRESNNKFYVPRYYGNKYFGPVKDYKISDGDDISLTFAGDLRENQVPVVQTFMKHIENSGGRGGGLLELPCAYGKCLGKDTEILMYDGTVKKVQDIVVGDVLMGDDSMPRNVLSLARGQEQMYKISSKKGDSYICNESHILSLKSSSYHSKKIQKGTIVDISVKEFLKLPKCFHGRGGILLGYKVPIEFEAKPLPLDPYMIGYWLGDGSSRSSKITSQDATVLHYFAHKLRNYNLSLMYQSKYDYSICGNHRVNNNIFLNTLKNLNLINNKHIPYLYKCNSRENRLKLLAGLIDSDGYLIKNGGFEISQKSEKMIDDIIYLVRSLGFSCYKNIKKTSWTHKGIKKYGTNFRIVINGSGLENIPTLIPRKKSPPRKQIKDALVYRLIIEKLEVGDYYGFEIDGNRRFVLGDFTVTHNTVLALHICSQLRKKTLIIVHKEFLLNQWVERIEQFLPGARVGRIQGQIMDIENKDIVIGMLQSISMKEYHPDTFNSFGLTIIDEVHHISSEVFSCALFKLVTRYTLGLSATMNRKDGTTKVFKMFLGEVVYKGKRDEEHKVVVRAIDYKATDEEFNEIKLDFRGNVQYSTMISKLCTYNHRTEFILRVIKDMFQENEDQQIMLLAHNKNVLKYLHDSIKNREIAGGSVGYYIGGMKEAALKETEGKRVVIATYSMAAEALDIKSLTTLIMVTPKTDIEQAVGRILRQKHGSPVVVDIVDSHTPFQNQWSKRKQFYKKQNYKIIQTSIDKYEPNVEKWKVVFEPGTSSKTCKLVAEDPLLQGKCLIKLPKKSSSS</sequence>
<dbReference type="GO" id="GO:0004519">
    <property type="term" value="F:endonuclease activity"/>
    <property type="evidence" value="ECO:0007669"/>
    <property type="project" value="InterPro"/>
</dbReference>
<dbReference type="InterPro" id="IPR006141">
    <property type="entry name" value="Intein_N"/>
</dbReference>
<dbReference type="Gene3D" id="3.10.28.10">
    <property type="entry name" value="Homing endonucleases"/>
    <property type="match status" value="1"/>
</dbReference>
<dbReference type="SUPFAM" id="SSF55608">
    <property type="entry name" value="Homing endonucleases"/>
    <property type="match status" value="1"/>
</dbReference>
<dbReference type="SUPFAM" id="SSF52540">
    <property type="entry name" value="P-loop containing nucleoside triphosphate hydrolases"/>
    <property type="match status" value="1"/>
</dbReference>
<dbReference type="Gene3D" id="3.40.50.300">
    <property type="entry name" value="P-loop containing nucleotide triphosphate hydrolases"/>
    <property type="match status" value="2"/>
</dbReference>
<dbReference type="InterPro" id="IPR007869">
    <property type="entry name" value="Homing_endonuc_PI-Sce"/>
</dbReference>
<accession>A0A6C0HDG0</accession>
<organism evidence="9">
    <name type="scientific">viral metagenome</name>
    <dbReference type="NCBI Taxonomy" id="1070528"/>
    <lineage>
        <taxon>unclassified sequences</taxon>
        <taxon>metagenomes</taxon>
        <taxon>organismal metagenomes</taxon>
    </lineage>
</organism>
<dbReference type="InterPro" id="IPR027434">
    <property type="entry name" value="Homing_endonucl"/>
</dbReference>
<keyword evidence="2" id="KW-0378">Hydrolase</keyword>
<dbReference type="InterPro" id="IPR036844">
    <property type="entry name" value="Hint_dom_sf"/>
</dbReference>
<dbReference type="GO" id="GO:0016787">
    <property type="term" value="F:hydrolase activity"/>
    <property type="evidence" value="ECO:0007669"/>
    <property type="project" value="UniProtKB-KW"/>
</dbReference>
<proteinExistence type="predicted"/>
<evidence type="ECO:0000256" key="3">
    <source>
        <dbReference type="ARBA" id="ARBA00022806"/>
    </source>
</evidence>
<evidence type="ECO:0008006" key="10">
    <source>
        <dbReference type="Google" id="ProtNLM"/>
    </source>
</evidence>
<reference evidence="9" key="1">
    <citation type="journal article" date="2020" name="Nature">
        <title>Giant virus diversity and host interactions through global metagenomics.</title>
        <authorList>
            <person name="Schulz F."/>
            <person name="Roux S."/>
            <person name="Paez-Espino D."/>
            <person name="Jungbluth S."/>
            <person name="Walsh D.A."/>
            <person name="Denef V.J."/>
            <person name="McMahon K.D."/>
            <person name="Konstantinidis K.T."/>
            <person name="Eloe-Fadrosh E.A."/>
            <person name="Kyrpides N.C."/>
            <person name="Woyke T."/>
        </authorList>
    </citation>
    <scope>NUCLEOTIDE SEQUENCE</scope>
    <source>
        <strain evidence="9">GVMAG-M-3300023179-91</strain>
    </source>
</reference>
<evidence type="ECO:0000256" key="2">
    <source>
        <dbReference type="ARBA" id="ARBA00022801"/>
    </source>
</evidence>
<dbReference type="InterPro" id="IPR014001">
    <property type="entry name" value="Helicase_ATP-bd"/>
</dbReference>
<dbReference type="PROSITE" id="PS50817">
    <property type="entry name" value="INTEIN_N_TER"/>
    <property type="match status" value="1"/>
</dbReference>
<keyword evidence="5" id="KW-0067">ATP-binding</keyword>
<dbReference type="AlphaFoldDB" id="A0A6C0HDG0"/>
<evidence type="ECO:0000256" key="6">
    <source>
        <dbReference type="ARBA" id="ARBA00023000"/>
    </source>
</evidence>
<evidence type="ECO:0000313" key="9">
    <source>
        <dbReference type="EMBL" id="QHT78407.1"/>
    </source>
</evidence>
<feature type="domain" description="Helicase ATP-binding" evidence="8">
    <location>
        <begin position="461"/>
        <end position="610"/>
    </location>
</feature>
<dbReference type="SUPFAM" id="SSF51294">
    <property type="entry name" value="Hedgehog/intein (Hint) domain"/>
    <property type="match status" value="1"/>
</dbReference>
<name>A0A6C0HDG0_9ZZZZ</name>
<dbReference type="CDD" id="cd18785">
    <property type="entry name" value="SF2_C"/>
    <property type="match status" value="1"/>
</dbReference>
<dbReference type="EMBL" id="MN739931">
    <property type="protein sequence ID" value="QHT78407.1"/>
    <property type="molecule type" value="Genomic_DNA"/>
</dbReference>
<dbReference type="GO" id="GO:0016539">
    <property type="term" value="P:intein-mediated protein splicing"/>
    <property type="evidence" value="ECO:0007669"/>
    <property type="project" value="InterPro"/>
</dbReference>